<dbReference type="Proteomes" id="UP001218071">
    <property type="component" value="Chromosome"/>
</dbReference>
<feature type="transmembrane region" description="Helical" evidence="3">
    <location>
        <begin position="74"/>
        <end position="93"/>
    </location>
</feature>
<feature type="region of interest" description="Disordered" evidence="2">
    <location>
        <begin position="179"/>
        <end position="236"/>
    </location>
</feature>
<name>A0ABY7UKL7_9CORY</name>
<reference evidence="4 5" key="1">
    <citation type="submission" date="2020-10" db="EMBL/GenBank/DDBJ databases">
        <title>Complete genome sequence of Corynebacterium jeddahense DSM 45997, type strain of Corynebacterium jeddahense.</title>
        <authorList>
            <person name="Busche T."/>
            <person name="Kalinowski J."/>
            <person name="Ruckert C."/>
        </authorList>
    </citation>
    <scope>NUCLEOTIDE SEQUENCE [LARGE SCALE GENOMIC DNA]</scope>
    <source>
        <strain evidence="4 5">DSM 45997</strain>
    </source>
</reference>
<proteinExistence type="predicted"/>
<feature type="compositionally biased region" description="Low complexity" evidence="2">
    <location>
        <begin position="207"/>
        <end position="227"/>
    </location>
</feature>
<evidence type="ECO:0000313" key="4">
    <source>
        <dbReference type="EMBL" id="WCZ39249.1"/>
    </source>
</evidence>
<dbReference type="GO" id="GO:0051301">
    <property type="term" value="P:cell division"/>
    <property type="evidence" value="ECO:0007669"/>
    <property type="project" value="UniProtKB-KW"/>
</dbReference>
<keyword evidence="5" id="KW-1185">Reference proteome</keyword>
<keyword evidence="4" id="KW-0131">Cell cycle</keyword>
<keyword evidence="3" id="KW-0472">Membrane</keyword>
<keyword evidence="1" id="KW-0175">Coiled coil</keyword>
<keyword evidence="3" id="KW-0812">Transmembrane</keyword>
<evidence type="ECO:0000256" key="3">
    <source>
        <dbReference type="SAM" id="Phobius"/>
    </source>
</evidence>
<evidence type="ECO:0000256" key="2">
    <source>
        <dbReference type="SAM" id="MobiDB-lite"/>
    </source>
</evidence>
<feature type="region of interest" description="Disordered" evidence="2">
    <location>
        <begin position="1"/>
        <end position="66"/>
    </location>
</feature>
<sequence>MARQTRTAVRPATDTRAPGRTPRRTEHPMPGVKPHVPHPKARGRLGSQQVVSVRGRRVASTPQAQSRFSSLSQIALPLLFVGIALAMVLSGVATSQTFTIQQLQSQERDLTNQVESLNRDLEQRRSAAHIAERAEAAGMVVPAEPGIVTVDAEGHAEERQPFNPEASAKLADVNGDAIGKARASSDDKATSELGDSLTQRPGGRTLGANQPGQPAQPAPQQFANVAPYQSNAAARP</sequence>
<keyword evidence="3" id="KW-1133">Transmembrane helix</keyword>
<gene>
    <name evidence="4" type="primary">ftsL1</name>
    <name evidence="4" type="ORF">CJEDD_08280</name>
</gene>
<dbReference type="EMBL" id="CP063194">
    <property type="protein sequence ID" value="WCZ39249.1"/>
    <property type="molecule type" value="Genomic_DNA"/>
</dbReference>
<dbReference type="RefSeq" id="WP_052333822.1">
    <property type="nucleotide sequence ID" value="NZ_CBYN010000068.1"/>
</dbReference>
<evidence type="ECO:0000313" key="5">
    <source>
        <dbReference type="Proteomes" id="UP001218071"/>
    </source>
</evidence>
<organism evidence="4 5">
    <name type="scientific">Corynebacterium jeddahense</name>
    <dbReference type="NCBI Taxonomy" id="1414719"/>
    <lineage>
        <taxon>Bacteria</taxon>
        <taxon>Bacillati</taxon>
        <taxon>Actinomycetota</taxon>
        <taxon>Actinomycetes</taxon>
        <taxon>Mycobacteriales</taxon>
        <taxon>Corynebacteriaceae</taxon>
        <taxon>Corynebacterium</taxon>
    </lineage>
</organism>
<feature type="coiled-coil region" evidence="1">
    <location>
        <begin position="100"/>
        <end position="127"/>
    </location>
</feature>
<keyword evidence="4" id="KW-0132">Cell division</keyword>
<evidence type="ECO:0000256" key="1">
    <source>
        <dbReference type="SAM" id="Coils"/>
    </source>
</evidence>
<accession>A0ABY7UKL7</accession>
<protein>
    <submittedName>
        <fullName evidence="4">Cell division protein FtsL</fullName>
    </submittedName>
</protein>